<dbReference type="KEGG" id="sapo:SAPIO_CDS6551"/>
<dbReference type="HOGENOM" id="CLU_391354_0_0_1"/>
<feature type="compositionally biased region" description="Polar residues" evidence="7">
    <location>
        <begin position="29"/>
        <end position="39"/>
    </location>
</feature>
<feature type="transmembrane region" description="Helical" evidence="8">
    <location>
        <begin position="155"/>
        <end position="179"/>
    </location>
</feature>
<dbReference type="InterPro" id="IPR020846">
    <property type="entry name" value="MFS_dom"/>
</dbReference>
<feature type="compositionally biased region" description="Pro residues" evidence="7">
    <location>
        <begin position="534"/>
        <end position="549"/>
    </location>
</feature>
<feature type="transmembrane region" description="Helical" evidence="8">
    <location>
        <begin position="131"/>
        <end position="149"/>
    </location>
</feature>
<dbReference type="InterPro" id="IPR050327">
    <property type="entry name" value="Proton-linked_MCT"/>
</dbReference>
<dbReference type="InterPro" id="IPR055936">
    <property type="entry name" value="DUF7514"/>
</dbReference>
<feature type="transmembrane region" description="Helical" evidence="8">
    <location>
        <begin position="327"/>
        <end position="346"/>
    </location>
</feature>
<proteinExistence type="inferred from homology"/>
<dbReference type="GO" id="GO:0016020">
    <property type="term" value="C:membrane"/>
    <property type="evidence" value="ECO:0007669"/>
    <property type="project" value="UniProtKB-SubCell"/>
</dbReference>
<keyword evidence="6 8" id="KW-0472">Membrane</keyword>
<dbReference type="RefSeq" id="XP_016641774.1">
    <property type="nucleotide sequence ID" value="XM_016788621.1"/>
</dbReference>
<dbReference type="InterPro" id="IPR011701">
    <property type="entry name" value="MFS"/>
</dbReference>
<dbReference type="VEuPathDB" id="FungiDB:SAPIO_CDS6551"/>
<name>A0A084G3R3_PSEDA</name>
<organism evidence="10 11">
    <name type="scientific">Pseudallescheria apiosperma</name>
    <name type="common">Scedosporium apiospermum</name>
    <dbReference type="NCBI Taxonomy" id="563466"/>
    <lineage>
        <taxon>Eukaryota</taxon>
        <taxon>Fungi</taxon>
        <taxon>Dikarya</taxon>
        <taxon>Ascomycota</taxon>
        <taxon>Pezizomycotina</taxon>
        <taxon>Sordariomycetes</taxon>
        <taxon>Hypocreomycetidae</taxon>
        <taxon>Microascales</taxon>
        <taxon>Microascaceae</taxon>
        <taxon>Scedosporium</taxon>
    </lineage>
</organism>
<evidence type="ECO:0000256" key="6">
    <source>
        <dbReference type="ARBA" id="ARBA00023136"/>
    </source>
</evidence>
<evidence type="ECO:0000313" key="11">
    <source>
        <dbReference type="Proteomes" id="UP000028545"/>
    </source>
</evidence>
<evidence type="ECO:0000256" key="2">
    <source>
        <dbReference type="ARBA" id="ARBA00006727"/>
    </source>
</evidence>
<evidence type="ECO:0000256" key="1">
    <source>
        <dbReference type="ARBA" id="ARBA00004141"/>
    </source>
</evidence>
<feature type="compositionally biased region" description="Basic and acidic residues" evidence="7">
    <location>
        <begin position="15"/>
        <end position="28"/>
    </location>
</feature>
<dbReference type="AlphaFoldDB" id="A0A084G3R3"/>
<dbReference type="InterPro" id="IPR036259">
    <property type="entry name" value="MFS_trans_sf"/>
</dbReference>
<sequence length="705" mass="76825">MSNALQVSKHGRSLQSEKENPKAPDRVDTSSTPSLQAQDTEALPQPKLPGNETPDGGVAAWVVALGAWCTSFCSFGWLNSIGVFQEHYQNELLKEYSPSTISWIPSLQLFFMMAMGPVVGKVYDHHGPRGLLLIGSLLHVFGLMMTSLGTEYYQILLAQGLCSALGVSAIFQPSVASVAQWFNRKRGTAYGIIYTGSSLGGVVFPIMVSHLIQAVSFAWAMRVCGFLVLFLLIIANLTVRNRCPPKPQKVTIAQLIKPLTEVKFVLVTLGFFLFNFGLYVPINYVTVNAVSVGLDLNLAQYLIPILNAASLFGRLGAGVLGDRIGQYNVFIVVCYLSGIWILALWLPDSSQAALIAFSVLFGFFSGAYISLTMPLIVQISLMCELGFRTGIAYFISGIAGLTTNPINGAILDGAGGWTGLKVFAGVFCLVDPLIPDPFHHKRLEIEYMAFPPPIPPRPPGYETGPSQPGPTYPPRPPPHPSLHYFPPPPQQQYPPPLITPQQQYYPPPGPPQQYQSGYVQSPLPPLQQQYAGPPGFPPPSQQPAPPPAPSGWNEHLFYTNGRPTPAFEAITREFFTRLDPQRTGYITPEVLSSFLDASGFKAEDNVCTKNSRKASFMYTAEYMADGQLKAILEGFNFDHKAVVRNPASKQLPYGGMQLLSLAGFTDFLALEYAADPDEYHPGLNNACLWCLAGEGSGSAIHDACH</sequence>
<dbReference type="GeneID" id="27725623"/>
<dbReference type="Pfam" id="PF07690">
    <property type="entry name" value="MFS_1"/>
    <property type="match status" value="1"/>
</dbReference>
<feature type="transmembrane region" description="Helical" evidence="8">
    <location>
        <begin position="264"/>
        <end position="286"/>
    </location>
</feature>
<keyword evidence="3" id="KW-0813">Transport</keyword>
<feature type="transmembrane region" description="Helical" evidence="8">
    <location>
        <begin position="58"/>
        <end position="80"/>
    </location>
</feature>
<keyword evidence="4 8" id="KW-0812">Transmembrane</keyword>
<comment type="caution">
    <text evidence="10">The sequence shown here is derived from an EMBL/GenBank/DDBJ whole genome shotgun (WGS) entry which is preliminary data.</text>
</comment>
<evidence type="ECO:0000259" key="9">
    <source>
        <dbReference type="PROSITE" id="PS50850"/>
    </source>
</evidence>
<dbReference type="Proteomes" id="UP000028545">
    <property type="component" value="Unassembled WGS sequence"/>
</dbReference>
<comment type="subcellular location">
    <subcellularLocation>
        <location evidence="1">Membrane</location>
        <topology evidence="1">Multi-pass membrane protein</topology>
    </subcellularLocation>
</comment>
<evidence type="ECO:0000256" key="3">
    <source>
        <dbReference type="ARBA" id="ARBA00022448"/>
    </source>
</evidence>
<accession>A0A084G3R3</accession>
<dbReference type="Gene3D" id="1.20.1250.20">
    <property type="entry name" value="MFS general substrate transporter like domains"/>
    <property type="match status" value="2"/>
</dbReference>
<evidence type="ECO:0000256" key="7">
    <source>
        <dbReference type="SAM" id="MobiDB-lite"/>
    </source>
</evidence>
<evidence type="ECO:0000256" key="4">
    <source>
        <dbReference type="ARBA" id="ARBA00022692"/>
    </source>
</evidence>
<dbReference type="PANTHER" id="PTHR11360">
    <property type="entry name" value="MONOCARBOXYLATE TRANSPORTER"/>
    <property type="match status" value="1"/>
</dbReference>
<protein>
    <recommendedName>
        <fullName evidence="9">Major facilitator superfamily (MFS) profile domain-containing protein</fullName>
    </recommendedName>
</protein>
<feature type="transmembrane region" description="Helical" evidence="8">
    <location>
        <begin position="191"/>
        <end position="212"/>
    </location>
</feature>
<comment type="similarity">
    <text evidence="2">Belongs to the major facilitator superfamily. Monocarboxylate porter (TC 2.A.1.13) family.</text>
</comment>
<dbReference type="PANTHER" id="PTHR11360:SF224">
    <property type="entry name" value="MAJOR FACILITATOR SUPERFAMILY (MFS) PROFILE DOMAIN-CONTAINING PROTEIN-RELATED"/>
    <property type="match status" value="1"/>
</dbReference>
<feature type="transmembrane region" description="Helical" evidence="8">
    <location>
        <begin position="218"/>
        <end position="239"/>
    </location>
</feature>
<feature type="transmembrane region" description="Helical" evidence="8">
    <location>
        <begin position="352"/>
        <end position="373"/>
    </location>
</feature>
<feature type="domain" description="Major facilitator superfamily (MFS) profile" evidence="9">
    <location>
        <begin position="59"/>
        <end position="443"/>
    </location>
</feature>
<dbReference type="OrthoDB" id="5667at2759"/>
<feature type="transmembrane region" description="Helical" evidence="8">
    <location>
        <begin position="298"/>
        <end position="320"/>
    </location>
</feature>
<evidence type="ECO:0000256" key="8">
    <source>
        <dbReference type="SAM" id="Phobius"/>
    </source>
</evidence>
<gene>
    <name evidence="10" type="ORF">SAPIO_CDS6551</name>
</gene>
<feature type="region of interest" description="Disordered" evidence="7">
    <location>
        <begin position="454"/>
        <end position="556"/>
    </location>
</feature>
<keyword evidence="5 8" id="KW-1133">Transmembrane helix</keyword>
<dbReference type="GO" id="GO:0022857">
    <property type="term" value="F:transmembrane transporter activity"/>
    <property type="evidence" value="ECO:0007669"/>
    <property type="project" value="InterPro"/>
</dbReference>
<reference evidence="10 11" key="1">
    <citation type="journal article" date="2014" name="Genome Announc.">
        <title>Draft genome sequence of the pathogenic fungus Scedosporium apiospermum.</title>
        <authorList>
            <person name="Vandeputte P."/>
            <person name="Ghamrawi S."/>
            <person name="Rechenmann M."/>
            <person name="Iltis A."/>
            <person name="Giraud S."/>
            <person name="Fleury M."/>
            <person name="Thornton C."/>
            <person name="Delhaes L."/>
            <person name="Meyer W."/>
            <person name="Papon N."/>
            <person name="Bouchara J.P."/>
        </authorList>
    </citation>
    <scope>NUCLEOTIDE SEQUENCE [LARGE SCALE GENOMIC DNA]</scope>
    <source>
        <strain evidence="10 11">IHEM 14462</strain>
    </source>
</reference>
<keyword evidence="11" id="KW-1185">Reference proteome</keyword>
<feature type="transmembrane region" description="Helical" evidence="8">
    <location>
        <begin position="385"/>
        <end position="402"/>
    </location>
</feature>
<dbReference type="SUPFAM" id="SSF103473">
    <property type="entry name" value="MFS general substrate transporter"/>
    <property type="match status" value="1"/>
</dbReference>
<evidence type="ECO:0000256" key="5">
    <source>
        <dbReference type="ARBA" id="ARBA00022989"/>
    </source>
</evidence>
<dbReference type="Pfam" id="PF24355">
    <property type="entry name" value="DUF7514"/>
    <property type="match status" value="1"/>
</dbReference>
<feature type="region of interest" description="Disordered" evidence="7">
    <location>
        <begin position="1"/>
        <end position="50"/>
    </location>
</feature>
<dbReference type="EMBL" id="JOWA01000104">
    <property type="protein sequence ID" value="KEZ41975.1"/>
    <property type="molecule type" value="Genomic_DNA"/>
</dbReference>
<feature type="compositionally biased region" description="Pro residues" evidence="7">
    <location>
        <begin position="467"/>
        <end position="498"/>
    </location>
</feature>
<dbReference type="CDD" id="cd17352">
    <property type="entry name" value="MFS_MCT_SLC16"/>
    <property type="match status" value="1"/>
</dbReference>
<feature type="transmembrane region" description="Helical" evidence="8">
    <location>
        <begin position="100"/>
        <end position="119"/>
    </location>
</feature>
<evidence type="ECO:0000313" key="10">
    <source>
        <dbReference type="EMBL" id="KEZ41975.1"/>
    </source>
</evidence>
<dbReference type="PROSITE" id="PS50850">
    <property type="entry name" value="MFS"/>
    <property type="match status" value="1"/>
</dbReference>